<protein>
    <submittedName>
        <fullName evidence="8">Unannotated protein</fullName>
    </submittedName>
</protein>
<dbReference type="Pfam" id="PF04542">
    <property type="entry name" value="Sigma70_r2"/>
    <property type="match status" value="1"/>
</dbReference>
<evidence type="ECO:0000313" key="8">
    <source>
        <dbReference type="EMBL" id="CAB4631197.1"/>
    </source>
</evidence>
<dbReference type="InterPro" id="IPR036388">
    <property type="entry name" value="WH-like_DNA-bd_sf"/>
</dbReference>
<feature type="domain" description="RNA polymerase sigma-70 region 4" evidence="7">
    <location>
        <begin position="152"/>
        <end position="199"/>
    </location>
</feature>
<dbReference type="Pfam" id="PF04545">
    <property type="entry name" value="Sigma70_r4"/>
    <property type="match status" value="1"/>
</dbReference>
<gene>
    <name evidence="8" type="ORF">UFOPK1908_01473</name>
</gene>
<evidence type="ECO:0000256" key="3">
    <source>
        <dbReference type="ARBA" id="ARBA00023082"/>
    </source>
</evidence>
<dbReference type="InterPro" id="IPR007630">
    <property type="entry name" value="RNA_pol_sigma70_r4"/>
</dbReference>
<keyword evidence="5" id="KW-0804">Transcription</keyword>
<dbReference type="InterPro" id="IPR013325">
    <property type="entry name" value="RNA_pol_sigma_r2"/>
</dbReference>
<dbReference type="CDD" id="cd06171">
    <property type="entry name" value="Sigma70_r4"/>
    <property type="match status" value="1"/>
</dbReference>
<dbReference type="Gene3D" id="1.10.10.10">
    <property type="entry name" value="Winged helix-like DNA-binding domain superfamily/Winged helix DNA-binding domain"/>
    <property type="match status" value="1"/>
</dbReference>
<dbReference type="AlphaFoldDB" id="A0A6J6J2E1"/>
<keyword evidence="4" id="KW-0238">DNA-binding</keyword>
<name>A0A6J6J2E1_9ZZZZ</name>
<comment type="similarity">
    <text evidence="1">Belongs to the sigma-70 factor family. ECF subfamily.</text>
</comment>
<dbReference type="InterPro" id="IPR007627">
    <property type="entry name" value="RNA_pol_sigma70_r2"/>
</dbReference>
<evidence type="ECO:0000259" key="7">
    <source>
        <dbReference type="Pfam" id="PF04545"/>
    </source>
</evidence>
<evidence type="ECO:0000256" key="2">
    <source>
        <dbReference type="ARBA" id="ARBA00023015"/>
    </source>
</evidence>
<dbReference type="SUPFAM" id="SSF88659">
    <property type="entry name" value="Sigma3 and sigma4 domains of RNA polymerase sigma factors"/>
    <property type="match status" value="1"/>
</dbReference>
<dbReference type="NCBIfam" id="TIGR02937">
    <property type="entry name" value="sigma70-ECF"/>
    <property type="match status" value="1"/>
</dbReference>
<feature type="domain" description="RNA polymerase sigma-70 region 2" evidence="6">
    <location>
        <begin position="51"/>
        <end position="114"/>
    </location>
</feature>
<dbReference type="InterPro" id="IPR014284">
    <property type="entry name" value="RNA_pol_sigma-70_dom"/>
</dbReference>
<keyword evidence="2" id="KW-0805">Transcription regulation</keyword>
<reference evidence="8" key="1">
    <citation type="submission" date="2020-05" db="EMBL/GenBank/DDBJ databases">
        <authorList>
            <person name="Chiriac C."/>
            <person name="Salcher M."/>
            <person name="Ghai R."/>
            <person name="Kavagutti S V."/>
        </authorList>
    </citation>
    <scope>NUCLEOTIDE SEQUENCE</scope>
</reference>
<evidence type="ECO:0000256" key="4">
    <source>
        <dbReference type="ARBA" id="ARBA00023125"/>
    </source>
</evidence>
<organism evidence="8">
    <name type="scientific">freshwater metagenome</name>
    <dbReference type="NCBI Taxonomy" id="449393"/>
    <lineage>
        <taxon>unclassified sequences</taxon>
        <taxon>metagenomes</taxon>
        <taxon>ecological metagenomes</taxon>
    </lineage>
</organism>
<dbReference type="InterPro" id="IPR013324">
    <property type="entry name" value="RNA_pol_sigma_r3/r4-like"/>
</dbReference>
<dbReference type="Gene3D" id="1.10.1740.10">
    <property type="match status" value="1"/>
</dbReference>
<dbReference type="GO" id="GO:0003677">
    <property type="term" value="F:DNA binding"/>
    <property type="evidence" value="ECO:0007669"/>
    <property type="project" value="UniProtKB-KW"/>
</dbReference>
<keyword evidence="3" id="KW-0731">Sigma factor</keyword>
<dbReference type="InterPro" id="IPR039425">
    <property type="entry name" value="RNA_pol_sigma-70-like"/>
</dbReference>
<accession>A0A6J6J2E1</accession>
<evidence type="ECO:0000256" key="5">
    <source>
        <dbReference type="ARBA" id="ARBA00023163"/>
    </source>
</evidence>
<dbReference type="EMBL" id="CAEZVB010000110">
    <property type="protein sequence ID" value="CAB4631197.1"/>
    <property type="molecule type" value="Genomic_DNA"/>
</dbReference>
<dbReference type="PANTHER" id="PTHR43133:SF62">
    <property type="entry name" value="RNA POLYMERASE SIGMA FACTOR SIGZ"/>
    <property type="match status" value="1"/>
</dbReference>
<dbReference type="GO" id="GO:0016987">
    <property type="term" value="F:sigma factor activity"/>
    <property type="evidence" value="ECO:0007669"/>
    <property type="project" value="UniProtKB-KW"/>
</dbReference>
<dbReference type="SUPFAM" id="SSF88946">
    <property type="entry name" value="Sigma2 domain of RNA polymerase sigma factors"/>
    <property type="match status" value="1"/>
</dbReference>
<proteinExistence type="inferred from homology"/>
<dbReference type="GO" id="GO:0006352">
    <property type="term" value="P:DNA-templated transcription initiation"/>
    <property type="evidence" value="ECO:0007669"/>
    <property type="project" value="InterPro"/>
</dbReference>
<evidence type="ECO:0000259" key="6">
    <source>
        <dbReference type="Pfam" id="PF04542"/>
    </source>
</evidence>
<dbReference type="PANTHER" id="PTHR43133">
    <property type="entry name" value="RNA POLYMERASE ECF-TYPE SIGMA FACTO"/>
    <property type="match status" value="1"/>
</dbReference>
<sequence length="209" mass="23760">MVTVLLHNDFTLSPVWEACSRVWEPLLEHESQVDISARFAAGDENALADAYREWSPLVHTVALRSTGNHGDAAEITQAVFVSAWRGRSGFEPDRAPLPAWLVGITRKRIADHWELKTKELKKMDRVAGDESLREKGLQLDEVIDRVVLSDEMARLGEPQQQIMRLAFFEDLTHVQIASRLGLPLGTVKSHIRRSLERLRMRLEVDNVAY</sequence>
<evidence type="ECO:0000256" key="1">
    <source>
        <dbReference type="ARBA" id="ARBA00010641"/>
    </source>
</evidence>